<dbReference type="CDD" id="cd06532">
    <property type="entry name" value="Glyco_transf_25"/>
    <property type="match status" value="1"/>
</dbReference>
<feature type="domain" description="Glycosyl transferase family 25" evidence="1">
    <location>
        <begin position="1"/>
        <end position="177"/>
    </location>
</feature>
<sequence>MLPILVINLDRSKERWEKISASARQSKSLIRRVAAVDGAEIPPDAWVGFDAGLFRRNHGKVALAGEYGCYRSHLRAFAEIVENGDELAVIAEDDVVLNGDLEKRVRALFEARPSMGLLKLVNHRVKGFVRYGTSRLGDDYGRCMHGPQGSSACYVVTRQAAGQLLQKLDPMSLPYDVALDRGWATGVETFTTRHPLVAFEGESRSITTVGSRQDYGSVKIPAFKRLGALSFRTRDYLARVVYALAGR</sequence>
<dbReference type="InterPro" id="IPR002654">
    <property type="entry name" value="Glyco_trans_25"/>
</dbReference>
<evidence type="ECO:0000313" key="3">
    <source>
        <dbReference type="Proteomes" id="UP001549076"/>
    </source>
</evidence>
<organism evidence="2 3">
    <name type="scientific">Aquamicrobium terrae</name>
    <dbReference type="NCBI Taxonomy" id="1324945"/>
    <lineage>
        <taxon>Bacteria</taxon>
        <taxon>Pseudomonadati</taxon>
        <taxon>Pseudomonadota</taxon>
        <taxon>Alphaproteobacteria</taxon>
        <taxon>Hyphomicrobiales</taxon>
        <taxon>Phyllobacteriaceae</taxon>
        <taxon>Aquamicrobium</taxon>
    </lineage>
</organism>
<evidence type="ECO:0000259" key="1">
    <source>
        <dbReference type="Pfam" id="PF01755"/>
    </source>
</evidence>
<accession>A0ABV2MY59</accession>
<dbReference type="RefSeq" id="WP_354194084.1">
    <property type="nucleotide sequence ID" value="NZ_JBEPML010000005.1"/>
</dbReference>
<dbReference type="GO" id="GO:0016740">
    <property type="term" value="F:transferase activity"/>
    <property type="evidence" value="ECO:0007669"/>
    <property type="project" value="UniProtKB-KW"/>
</dbReference>
<comment type="caution">
    <text evidence="2">The sequence shown here is derived from an EMBL/GenBank/DDBJ whole genome shotgun (WGS) entry which is preliminary data.</text>
</comment>
<keyword evidence="3" id="KW-1185">Reference proteome</keyword>
<gene>
    <name evidence="2" type="ORF">ABID37_001954</name>
</gene>
<dbReference type="Pfam" id="PF01755">
    <property type="entry name" value="Glyco_transf_25"/>
    <property type="match status" value="1"/>
</dbReference>
<protein>
    <submittedName>
        <fullName evidence="2">Glycosyl transferase family 25</fullName>
    </submittedName>
</protein>
<dbReference type="Proteomes" id="UP001549076">
    <property type="component" value="Unassembled WGS sequence"/>
</dbReference>
<proteinExistence type="predicted"/>
<evidence type="ECO:0000313" key="2">
    <source>
        <dbReference type="EMBL" id="MET3791746.1"/>
    </source>
</evidence>
<dbReference type="EMBL" id="JBEPML010000005">
    <property type="protein sequence ID" value="MET3791746.1"/>
    <property type="molecule type" value="Genomic_DNA"/>
</dbReference>
<reference evidence="2 3" key="1">
    <citation type="submission" date="2024-06" db="EMBL/GenBank/DDBJ databases">
        <title>Genomic Encyclopedia of Type Strains, Phase IV (KMG-IV): sequencing the most valuable type-strain genomes for metagenomic binning, comparative biology and taxonomic classification.</title>
        <authorList>
            <person name="Goeker M."/>
        </authorList>
    </citation>
    <scope>NUCLEOTIDE SEQUENCE [LARGE SCALE GENOMIC DNA]</scope>
    <source>
        <strain evidence="2 3">DSM 27865</strain>
    </source>
</reference>
<keyword evidence="2" id="KW-0808">Transferase</keyword>
<name>A0ABV2MY59_9HYPH</name>